<reference evidence="5" key="1">
    <citation type="submission" date="2017-06" db="EMBL/GenBank/DDBJ databases">
        <authorList>
            <person name="Varghese N."/>
            <person name="Submissions S."/>
        </authorList>
    </citation>
    <scope>NUCLEOTIDE SEQUENCE [LARGE SCALE GENOMIC DNA]</scope>
    <source>
        <strain evidence="5">DSM 27993</strain>
    </source>
</reference>
<dbReference type="InterPro" id="IPR029028">
    <property type="entry name" value="Alpha/beta_knot_MTases"/>
</dbReference>
<dbReference type="OrthoDB" id="9795352at2"/>
<evidence type="ECO:0000313" key="5">
    <source>
        <dbReference type="Proteomes" id="UP000198412"/>
    </source>
</evidence>
<protein>
    <submittedName>
        <fullName evidence="4">SpoU rRNA Methylase family protein</fullName>
    </submittedName>
</protein>
<accession>A0A238X7J3</accession>
<proteinExistence type="predicted"/>
<sequence length="176" mass="19837">MRKLKNSELGRLNVEDFKKTGKIPLIVVLDNIRSLNNIGSVFRTSDAFLIEKVYLCGITAQPPHKEIHKTALGATESVDWEYVEDTLTLVQKLKTENVLVASIEQAENSTMLQDFNINPKQKYAIVMGNEVKGVQQEVVSASDYCIEIPQFGTKHSLNISVSCGVVLWDLFKKFKY</sequence>
<dbReference type="GO" id="GO:0006396">
    <property type="term" value="P:RNA processing"/>
    <property type="evidence" value="ECO:0007669"/>
    <property type="project" value="InterPro"/>
</dbReference>
<keyword evidence="1 4" id="KW-0489">Methyltransferase</keyword>
<dbReference type="Proteomes" id="UP000198412">
    <property type="component" value="Unassembled WGS sequence"/>
</dbReference>
<dbReference type="EMBL" id="FZNX01000002">
    <property type="protein sequence ID" value="SNR54304.1"/>
    <property type="molecule type" value="Genomic_DNA"/>
</dbReference>
<dbReference type="InterPro" id="IPR004441">
    <property type="entry name" value="rRNA_MeTrfase_TrmH"/>
</dbReference>
<dbReference type="Gene3D" id="3.40.1280.10">
    <property type="match status" value="1"/>
</dbReference>
<dbReference type="InterPro" id="IPR029026">
    <property type="entry name" value="tRNA_m1G_MTases_N"/>
</dbReference>
<organism evidence="4 5">
    <name type="scientific">Lutibacter flavus</name>
    <dbReference type="NCBI Taxonomy" id="691689"/>
    <lineage>
        <taxon>Bacteria</taxon>
        <taxon>Pseudomonadati</taxon>
        <taxon>Bacteroidota</taxon>
        <taxon>Flavobacteriia</taxon>
        <taxon>Flavobacteriales</taxon>
        <taxon>Flavobacteriaceae</taxon>
        <taxon>Lutibacter</taxon>
    </lineage>
</organism>
<evidence type="ECO:0000256" key="1">
    <source>
        <dbReference type="ARBA" id="ARBA00022603"/>
    </source>
</evidence>
<dbReference type="PANTHER" id="PTHR46429:SF1">
    <property type="entry name" value="23S RRNA (GUANOSINE-2'-O-)-METHYLTRANSFERASE RLMB"/>
    <property type="match status" value="1"/>
</dbReference>
<dbReference type="GO" id="GO:0003723">
    <property type="term" value="F:RNA binding"/>
    <property type="evidence" value="ECO:0007669"/>
    <property type="project" value="InterPro"/>
</dbReference>
<dbReference type="PANTHER" id="PTHR46429">
    <property type="entry name" value="23S RRNA (GUANOSINE-2'-O-)-METHYLTRANSFERASE RLMB"/>
    <property type="match status" value="1"/>
</dbReference>
<dbReference type="RefSeq" id="WP_089377917.1">
    <property type="nucleotide sequence ID" value="NZ_FZNX01000002.1"/>
</dbReference>
<gene>
    <name evidence="4" type="ORF">SAMN04488111_1611</name>
</gene>
<keyword evidence="5" id="KW-1185">Reference proteome</keyword>
<feature type="domain" description="tRNA/rRNA methyltransferase SpoU type" evidence="3">
    <location>
        <begin position="25"/>
        <end position="168"/>
    </location>
</feature>
<evidence type="ECO:0000259" key="3">
    <source>
        <dbReference type="Pfam" id="PF00588"/>
    </source>
</evidence>
<name>A0A238X7J3_9FLAO</name>
<dbReference type="CDD" id="cd18097">
    <property type="entry name" value="SpoU-like"/>
    <property type="match status" value="1"/>
</dbReference>
<dbReference type="GO" id="GO:0005829">
    <property type="term" value="C:cytosol"/>
    <property type="evidence" value="ECO:0007669"/>
    <property type="project" value="TreeGrafter"/>
</dbReference>
<evidence type="ECO:0000256" key="2">
    <source>
        <dbReference type="ARBA" id="ARBA00022679"/>
    </source>
</evidence>
<keyword evidence="2" id="KW-0808">Transferase</keyword>
<evidence type="ECO:0000313" key="4">
    <source>
        <dbReference type="EMBL" id="SNR54304.1"/>
    </source>
</evidence>
<dbReference type="AlphaFoldDB" id="A0A238X7J3"/>
<dbReference type="GO" id="GO:0032259">
    <property type="term" value="P:methylation"/>
    <property type="evidence" value="ECO:0007669"/>
    <property type="project" value="UniProtKB-KW"/>
</dbReference>
<dbReference type="InterPro" id="IPR001537">
    <property type="entry name" value="SpoU_MeTrfase"/>
</dbReference>
<dbReference type="GO" id="GO:0008173">
    <property type="term" value="F:RNA methyltransferase activity"/>
    <property type="evidence" value="ECO:0007669"/>
    <property type="project" value="InterPro"/>
</dbReference>
<dbReference type="Pfam" id="PF00588">
    <property type="entry name" value="SpoU_methylase"/>
    <property type="match status" value="1"/>
</dbReference>
<dbReference type="SUPFAM" id="SSF75217">
    <property type="entry name" value="alpha/beta knot"/>
    <property type="match status" value="1"/>
</dbReference>